<keyword evidence="2" id="KW-0479">Metal-binding</keyword>
<evidence type="ECO:0000259" key="8">
    <source>
        <dbReference type="PROSITE" id="PS51873"/>
    </source>
</evidence>
<protein>
    <recommendedName>
        <fullName evidence="10">RING-type domain-containing protein</fullName>
    </recommendedName>
</protein>
<dbReference type="GO" id="GO:0016740">
    <property type="term" value="F:transferase activity"/>
    <property type="evidence" value="ECO:0007669"/>
    <property type="project" value="UniProtKB-KW"/>
</dbReference>
<evidence type="ECO:0000259" key="7">
    <source>
        <dbReference type="PROSITE" id="PS50089"/>
    </source>
</evidence>
<evidence type="ECO:0000256" key="5">
    <source>
        <dbReference type="ARBA" id="ARBA00022786"/>
    </source>
</evidence>
<evidence type="ECO:0000256" key="1">
    <source>
        <dbReference type="ARBA" id="ARBA00022679"/>
    </source>
</evidence>
<dbReference type="Gene3D" id="3.30.40.10">
    <property type="entry name" value="Zinc/RING finger domain, C3HC4 (zinc finger)"/>
    <property type="match status" value="1"/>
</dbReference>
<dbReference type="Gene3D" id="1.20.120.1750">
    <property type="match status" value="1"/>
</dbReference>
<evidence type="ECO:0000256" key="3">
    <source>
        <dbReference type="ARBA" id="ARBA00022737"/>
    </source>
</evidence>
<evidence type="ECO:0000256" key="6">
    <source>
        <dbReference type="ARBA" id="ARBA00022833"/>
    </source>
</evidence>
<dbReference type="PROSITE" id="PS50089">
    <property type="entry name" value="ZF_RING_2"/>
    <property type="match status" value="1"/>
</dbReference>
<dbReference type="SUPFAM" id="SSF57850">
    <property type="entry name" value="RING/U-box"/>
    <property type="match status" value="2"/>
</dbReference>
<evidence type="ECO:0008006" key="10">
    <source>
        <dbReference type="Google" id="ProtNLM"/>
    </source>
</evidence>
<keyword evidence="5" id="KW-0833">Ubl conjugation pathway</keyword>
<evidence type="ECO:0000313" key="9">
    <source>
        <dbReference type="EMBL" id="QHS78630.1"/>
    </source>
</evidence>
<keyword evidence="3" id="KW-0677">Repeat</keyword>
<evidence type="ECO:0000256" key="4">
    <source>
        <dbReference type="ARBA" id="ARBA00022771"/>
    </source>
</evidence>
<proteinExistence type="predicted"/>
<dbReference type="AlphaFoldDB" id="A0A6C0AGQ7"/>
<keyword evidence="1" id="KW-0808">Transferase</keyword>
<dbReference type="GO" id="GO:0008270">
    <property type="term" value="F:zinc ion binding"/>
    <property type="evidence" value="ECO:0007669"/>
    <property type="project" value="UniProtKB-KW"/>
</dbReference>
<keyword evidence="4" id="KW-0863">Zinc-finger</keyword>
<feature type="domain" description="RING-type" evidence="8">
    <location>
        <begin position="1"/>
        <end position="259"/>
    </location>
</feature>
<dbReference type="InterPro" id="IPR013083">
    <property type="entry name" value="Znf_RING/FYVE/PHD"/>
</dbReference>
<sequence>MECNICCDTISSNKSSNKIIPCLHCDIKVCRNCIQKYILSVSDLPKCMKCKTYFDFEYLHSNMQKKFINNEFKTFQENVLYNREQTFFKKTYSIILKNKQRNNLKEIVKISNILIKIFKKQNNKHKQKLQETIKRKTLKQLNNLQHNNSFNFKMHCTNNQCSGIINSNWNCDTCQSTICNHCYKIKNINHVCDKNDLLTVYLLKNDTHSCPSCSSLITKIDGCDQMYCTNCNTPFSWKTGMILYGNVHNPHYFEWARKIGMSNQECEQINPDLIPFKINETHFKNVNQYIIDKRIDLLILYGYPKFPIRRIFKTLIRFTNSLLNDEIVHWNQLCTNDTEKLRIDLLTNNISINTFKKILRLRYNKTEKYKIIFDTLVVFATTIEDYVRILWASSCVEKIINLIDDINHLRHYFNNEFKKISIYYKIFCPYISNTYRIYLQNNENIKGTFTKNDLEPSHDLNVHTIRNNTQPGQCDPVIYNNDNPQDVNPPALGHAPREIIANIMLQNQVS</sequence>
<dbReference type="InterPro" id="IPR044066">
    <property type="entry name" value="TRIAD_supradom"/>
</dbReference>
<feature type="domain" description="RING-type" evidence="7">
    <location>
        <begin position="3"/>
        <end position="51"/>
    </location>
</feature>
<reference evidence="9" key="1">
    <citation type="journal article" date="2020" name="Nature">
        <title>Giant virus diversity and host interactions through global metagenomics.</title>
        <authorList>
            <person name="Schulz F."/>
            <person name="Roux S."/>
            <person name="Paez-Espino D."/>
            <person name="Jungbluth S."/>
            <person name="Walsh D.A."/>
            <person name="Denef V.J."/>
            <person name="McMahon K.D."/>
            <person name="Konstantinidis K.T."/>
            <person name="Eloe-Fadrosh E.A."/>
            <person name="Kyrpides N.C."/>
            <person name="Woyke T."/>
        </authorList>
    </citation>
    <scope>NUCLEOTIDE SEQUENCE</scope>
    <source>
        <strain evidence="9">GVMAG-S-1024976-23</strain>
    </source>
</reference>
<keyword evidence="6" id="KW-0862">Zinc</keyword>
<dbReference type="EMBL" id="MN740601">
    <property type="protein sequence ID" value="QHS78630.1"/>
    <property type="molecule type" value="Genomic_DNA"/>
</dbReference>
<dbReference type="InterPro" id="IPR001841">
    <property type="entry name" value="Znf_RING"/>
</dbReference>
<accession>A0A6C0AGQ7</accession>
<organism evidence="9">
    <name type="scientific">viral metagenome</name>
    <dbReference type="NCBI Taxonomy" id="1070528"/>
    <lineage>
        <taxon>unclassified sequences</taxon>
        <taxon>metagenomes</taxon>
        <taxon>organismal metagenomes</taxon>
    </lineage>
</organism>
<name>A0A6C0AGQ7_9ZZZZ</name>
<evidence type="ECO:0000256" key="2">
    <source>
        <dbReference type="ARBA" id="ARBA00022723"/>
    </source>
</evidence>
<dbReference type="PROSITE" id="PS51873">
    <property type="entry name" value="TRIAD"/>
    <property type="match status" value="1"/>
</dbReference>